<keyword evidence="2" id="KW-1185">Reference proteome</keyword>
<name>A0ACB5TSM2_AMBMO</name>
<evidence type="ECO:0000313" key="2">
    <source>
        <dbReference type="Proteomes" id="UP001165064"/>
    </source>
</evidence>
<evidence type="ECO:0000313" key="1">
    <source>
        <dbReference type="EMBL" id="GME94105.1"/>
    </source>
</evidence>
<accession>A0ACB5TSM2</accession>
<reference evidence="1" key="1">
    <citation type="submission" date="2023-04" db="EMBL/GenBank/DDBJ databases">
        <title>Ambrosiozyma monospora NBRC 10751.</title>
        <authorList>
            <person name="Ichikawa N."/>
            <person name="Sato H."/>
            <person name="Tonouchi N."/>
        </authorList>
    </citation>
    <scope>NUCLEOTIDE SEQUENCE</scope>
    <source>
        <strain evidence="1">NBRC 10751</strain>
    </source>
</reference>
<sequence>MYNSLLTAIESLAQSTDRLADKLDEVGLPPANTNRRPLAEKNTNIQPKLPTSEQRRIVNSSNAVSVFHNDENQENKNPHFSGIQKVIDGIGRCSIKEERPPIKDEPLTEDAAALASTQVGSKKCINQALKVIEKELNYYKRAEESQDYYYHSETKQTDHMSPDSNGKSQLPVKYSDTVEKLQTMVTNVMDYAEQHQLSRGTFVQTLLASINSVLVDTPFYVMIISHKQYKTTGVYDLKNLIYNEMVRWTLKRASHRFRVLVFLSGYAEMEYLDNGYENWGFTNGIRCGLDLEKITWLDKSIRHTDTYELTFSIQKASMV</sequence>
<comment type="caution">
    <text evidence="1">The sequence shown here is derived from an EMBL/GenBank/DDBJ whole genome shotgun (WGS) entry which is preliminary data.</text>
</comment>
<dbReference type="Proteomes" id="UP001165064">
    <property type="component" value="Unassembled WGS sequence"/>
</dbReference>
<protein>
    <submittedName>
        <fullName evidence="1">Unnamed protein product</fullName>
    </submittedName>
</protein>
<dbReference type="EMBL" id="BSXS01008931">
    <property type="protein sequence ID" value="GME94105.1"/>
    <property type="molecule type" value="Genomic_DNA"/>
</dbReference>
<gene>
    <name evidence="1" type="ORF">Amon02_000949000</name>
</gene>
<proteinExistence type="predicted"/>
<organism evidence="1 2">
    <name type="scientific">Ambrosiozyma monospora</name>
    <name type="common">Yeast</name>
    <name type="synonym">Endomycopsis monosporus</name>
    <dbReference type="NCBI Taxonomy" id="43982"/>
    <lineage>
        <taxon>Eukaryota</taxon>
        <taxon>Fungi</taxon>
        <taxon>Dikarya</taxon>
        <taxon>Ascomycota</taxon>
        <taxon>Saccharomycotina</taxon>
        <taxon>Pichiomycetes</taxon>
        <taxon>Pichiales</taxon>
        <taxon>Pichiaceae</taxon>
        <taxon>Ambrosiozyma</taxon>
    </lineage>
</organism>